<dbReference type="SUPFAM" id="SSF52317">
    <property type="entry name" value="Class I glutamine amidotransferase-like"/>
    <property type="match status" value="1"/>
</dbReference>
<dbReference type="InterPro" id="IPR029062">
    <property type="entry name" value="Class_I_gatase-like"/>
</dbReference>
<dbReference type="Proteomes" id="UP000092213">
    <property type="component" value="Chromosome"/>
</dbReference>
<dbReference type="PANTHER" id="PTHR42733">
    <property type="entry name" value="DJ-1 PROTEIN"/>
    <property type="match status" value="1"/>
</dbReference>
<keyword evidence="3" id="KW-0645">Protease</keyword>
<keyword evidence="3" id="KW-0378">Hydrolase</keyword>
<dbReference type="STRING" id="463025.BAU08_13980"/>
<sequence>MAEGLKDVSVAILAVSGFEQAELVEPCKAIEAAGGRAVIVSNNLEPIQGFKHTDKGDTVKVDLTFMDVDAEPENFDAVMLPGGVVNADEIRRHPKAQDFVRRMDAAGKPIGVICHGPWLLISAGVARGRTLTSWPSLQDDLRNAGATWVDQEVVVDRNWVSSRKPDDLPAFNREFLAMLAKASHAHPA</sequence>
<protein>
    <submittedName>
        <fullName evidence="3">Protease</fullName>
    </submittedName>
</protein>
<dbReference type="InterPro" id="IPR006286">
    <property type="entry name" value="C56_PfpI-like"/>
</dbReference>
<name>A0A193FZ89_9BORD</name>
<reference evidence="3 4" key="1">
    <citation type="submission" date="2016-06" db="EMBL/GenBank/DDBJ databases">
        <title>Complete genome sequences of Bordetella bronchialis and Bordetella flabilis.</title>
        <authorList>
            <person name="LiPuma J.J."/>
            <person name="Spilker T."/>
        </authorList>
    </citation>
    <scope>NUCLEOTIDE SEQUENCE [LARGE SCALE GENOMIC DNA]</scope>
    <source>
        <strain evidence="3 4">AU17976</strain>
    </source>
</reference>
<dbReference type="Gene3D" id="3.40.50.880">
    <property type="match status" value="1"/>
</dbReference>
<gene>
    <name evidence="3" type="ORF">BAU08_13980</name>
</gene>
<dbReference type="CDD" id="cd03134">
    <property type="entry name" value="GATase1_PfpI_like"/>
    <property type="match status" value="1"/>
</dbReference>
<dbReference type="InterPro" id="IPR002818">
    <property type="entry name" value="DJ-1/PfpI"/>
</dbReference>
<evidence type="ECO:0000313" key="4">
    <source>
        <dbReference type="Proteomes" id="UP000092213"/>
    </source>
</evidence>
<dbReference type="PANTHER" id="PTHR42733:SF12">
    <property type="entry name" value="PROTEINASE"/>
    <property type="match status" value="1"/>
</dbReference>
<evidence type="ECO:0000256" key="1">
    <source>
        <dbReference type="ARBA" id="ARBA00008542"/>
    </source>
</evidence>
<evidence type="ECO:0000259" key="2">
    <source>
        <dbReference type="Pfam" id="PF01965"/>
    </source>
</evidence>
<dbReference type="RefSeq" id="WP_066669862.1">
    <property type="nucleotide sequence ID" value="NZ_CP016171.1"/>
</dbReference>
<organism evidence="3 4">
    <name type="scientific">Bordetella bronchialis</name>
    <dbReference type="NCBI Taxonomy" id="463025"/>
    <lineage>
        <taxon>Bacteria</taxon>
        <taxon>Pseudomonadati</taxon>
        <taxon>Pseudomonadota</taxon>
        <taxon>Betaproteobacteria</taxon>
        <taxon>Burkholderiales</taxon>
        <taxon>Alcaligenaceae</taxon>
        <taxon>Bordetella</taxon>
    </lineage>
</organism>
<feature type="domain" description="DJ-1/PfpI" evidence="2">
    <location>
        <begin position="9"/>
        <end position="177"/>
    </location>
</feature>
<proteinExistence type="inferred from homology"/>
<dbReference type="EMBL" id="CP016171">
    <property type="protein sequence ID" value="ANN72304.1"/>
    <property type="molecule type" value="Genomic_DNA"/>
</dbReference>
<dbReference type="PROSITE" id="PS51276">
    <property type="entry name" value="PEPTIDASE_C56_PFPI"/>
    <property type="match status" value="1"/>
</dbReference>
<dbReference type="AlphaFoldDB" id="A0A193FZ89"/>
<accession>A0A193FZ89</accession>
<dbReference type="GO" id="GO:0008233">
    <property type="term" value="F:peptidase activity"/>
    <property type="evidence" value="ECO:0007669"/>
    <property type="project" value="UniProtKB-KW"/>
</dbReference>
<evidence type="ECO:0000313" key="3">
    <source>
        <dbReference type="EMBL" id="ANN72304.1"/>
    </source>
</evidence>
<dbReference type="NCBIfam" id="TIGR01382">
    <property type="entry name" value="PfpI"/>
    <property type="match status" value="1"/>
</dbReference>
<comment type="similarity">
    <text evidence="1">Belongs to the peptidase C56 family.</text>
</comment>
<dbReference type="GO" id="GO:0006508">
    <property type="term" value="P:proteolysis"/>
    <property type="evidence" value="ECO:0007669"/>
    <property type="project" value="UniProtKB-KW"/>
</dbReference>
<dbReference type="Pfam" id="PF01965">
    <property type="entry name" value="DJ-1_PfpI"/>
    <property type="match status" value="1"/>
</dbReference>